<dbReference type="InterPro" id="IPR029069">
    <property type="entry name" value="HotDog_dom_sf"/>
</dbReference>
<organism evidence="1 2">
    <name type="scientific">Hymenobacter cavernae</name>
    <dbReference type="NCBI Taxonomy" id="2044852"/>
    <lineage>
        <taxon>Bacteria</taxon>
        <taxon>Pseudomonadati</taxon>
        <taxon>Bacteroidota</taxon>
        <taxon>Cytophagia</taxon>
        <taxon>Cytophagales</taxon>
        <taxon>Hymenobacteraceae</taxon>
        <taxon>Hymenobacter</taxon>
    </lineage>
</organism>
<evidence type="ECO:0000313" key="2">
    <source>
        <dbReference type="Proteomes" id="UP000632273"/>
    </source>
</evidence>
<dbReference type="InterPro" id="IPR016776">
    <property type="entry name" value="ApeP-like_dehydratase"/>
</dbReference>
<accession>A0ABQ1TUI8</accession>
<gene>
    <name evidence="1" type="ORF">GCM10011383_13660</name>
</gene>
<dbReference type="Pfam" id="PF22817">
    <property type="entry name" value="ApeP-like"/>
    <property type="match status" value="1"/>
</dbReference>
<comment type="caution">
    <text evidence="1">The sequence shown here is derived from an EMBL/GenBank/DDBJ whole genome shotgun (WGS) entry which is preliminary data.</text>
</comment>
<dbReference type="SUPFAM" id="SSF54637">
    <property type="entry name" value="Thioesterase/thiol ester dehydrase-isomerase"/>
    <property type="match status" value="1"/>
</dbReference>
<dbReference type="Gene3D" id="3.10.129.10">
    <property type="entry name" value="Hotdog Thioesterase"/>
    <property type="match status" value="1"/>
</dbReference>
<protein>
    <submittedName>
        <fullName evidence="1">Uncharacterized protein</fullName>
    </submittedName>
</protein>
<sequence>MPTTALSSSPRIEAAPWQVAPPRLLPAWAARPLVTAAEVEAYIPQRRPFALIDTLYHCQPDEAWAGLRVRPDHLMVHLGYLSEAGILESMAQAVALKAGYEARQQGIAPRVGFIAALKAVYIHTLAPVGCTLLTHAEIVLQAPDVLVVKTTSGYNATLVAHCEMRLFLEPEPAPNLGLDSFLHPSAAVEYAH</sequence>
<dbReference type="RefSeq" id="WP_188812422.1">
    <property type="nucleotide sequence ID" value="NZ_BMHT01000002.1"/>
</dbReference>
<proteinExistence type="predicted"/>
<reference evidence="2" key="1">
    <citation type="journal article" date="2019" name="Int. J. Syst. Evol. Microbiol.">
        <title>The Global Catalogue of Microorganisms (GCM) 10K type strain sequencing project: providing services to taxonomists for standard genome sequencing and annotation.</title>
        <authorList>
            <consortium name="The Broad Institute Genomics Platform"/>
            <consortium name="The Broad Institute Genome Sequencing Center for Infectious Disease"/>
            <person name="Wu L."/>
            <person name="Ma J."/>
        </authorList>
    </citation>
    <scope>NUCLEOTIDE SEQUENCE [LARGE SCALE GENOMIC DNA]</scope>
    <source>
        <strain evidence="2">CGMCC 1.15197</strain>
    </source>
</reference>
<keyword evidence="2" id="KW-1185">Reference proteome</keyword>
<evidence type="ECO:0000313" key="1">
    <source>
        <dbReference type="EMBL" id="GGF03856.1"/>
    </source>
</evidence>
<dbReference type="EMBL" id="BMHT01000002">
    <property type="protein sequence ID" value="GGF03856.1"/>
    <property type="molecule type" value="Genomic_DNA"/>
</dbReference>
<dbReference type="Proteomes" id="UP000632273">
    <property type="component" value="Unassembled WGS sequence"/>
</dbReference>
<name>A0ABQ1TUI8_9BACT</name>